<name>A0A422N0N7_TRYRA</name>
<dbReference type="RefSeq" id="XP_029234961.1">
    <property type="nucleotide sequence ID" value="XM_029385166.1"/>
</dbReference>
<comment type="caution">
    <text evidence="2">The sequence shown here is derived from an EMBL/GenBank/DDBJ whole genome shotgun (WGS) entry which is preliminary data.</text>
</comment>
<keyword evidence="3" id="KW-1185">Reference proteome</keyword>
<evidence type="ECO:0000313" key="3">
    <source>
        <dbReference type="Proteomes" id="UP000283634"/>
    </source>
</evidence>
<dbReference type="VEuPathDB" id="TriTrypDB:TRSC58_03158"/>
<dbReference type="OrthoDB" id="276262at2759"/>
<gene>
    <name evidence="2" type="ORF">TraAM80_08414</name>
</gene>
<sequence length="203" mass="22228">MLYQLRGPARQYQGFSYPLPTGVLENSGPPLLKASLNLYAPVEDYGKLLLLSLDAVRHARTALGAAGAHFDFGVEWLNGEQEPYQRVQLTRRVMGIGYVPAAASFRYNCEHDLDCFGVTNCGTRSACVLANALSRMIQHLFIKHIIQKGVDVMRGPDLCNPGQEQSARRRSSGRSSRSRSMRATSGGTMYTSDANDGVGGEEK</sequence>
<accession>A0A422N0N7</accession>
<proteinExistence type="predicted"/>
<dbReference type="GeneID" id="40332347"/>
<organism evidence="2 3">
    <name type="scientific">Trypanosoma rangeli</name>
    <dbReference type="NCBI Taxonomy" id="5698"/>
    <lineage>
        <taxon>Eukaryota</taxon>
        <taxon>Discoba</taxon>
        <taxon>Euglenozoa</taxon>
        <taxon>Kinetoplastea</taxon>
        <taxon>Metakinetoplastina</taxon>
        <taxon>Trypanosomatida</taxon>
        <taxon>Trypanosomatidae</taxon>
        <taxon>Trypanosoma</taxon>
        <taxon>Herpetosoma</taxon>
    </lineage>
</organism>
<protein>
    <submittedName>
        <fullName evidence="2">Uncharacterized protein</fullName>
    </submittedName>
</protein>
<feature type="compositionally biased region" description="Basic residues" evidence="1">
    <location>
        <begin position="168"/>
        <end position="180"/>
    </location>
</feature>
<dbReference type="AlphaFoldDB" id="A0A422N0N7"/>
<evidence type="ECO:0000256" key="1">
    <source>
        <dbReference type="SAM" id="MobiDB-lite"/>
    </source>
</evidence>
<dbReference type="Proteomes" id="UP000283634">
    <property type="component" value="Unassembled WGS sequence"/>
</dbReference>
<feature type="region of interest" description="Disordered" evidence="1">
    <location>
        <begin position="157"/>
        <end position="203"/>
    </location>
</feature>
<reference evidence="2 3" key="1">
    <citation type="journal article" date="2018" name="BMC Genomics">
        <title>Genomic comparison of Trypanosoma conorhini and Trypanosoma rangeli to Trypanosoma cruzi strains of high and low virulence.</title>
        <authorList>
            <person name="Bradwell K.R."/>
            <person name="Koparde V.N."/>
            <person name="Matveyev A.V."/>
            <person name="Serrano M.G."/>
            <person name="Alves J.M."/>
            <person name="Parikh H."/>
            <person name="Huang B."/>
            <person name="Lee V."/>
            <person name="Espinosa-Alvarez O."/>
            <person name="Ortiz P.A."/>
            <person name="Costa-Martins A.G."/>
            <person name="Teixeira M.M."/>
            <person name="Buck G.A."/>
        </authorList>
    </citation>
    <scope>NUCLEOTIDE SEQUENCE [LARGE SCALE GENOMIC DNA]</scope>
    <source>
        <strain evidence="2 3">AM80</strain>
    </source>
</reference>
<evidence type="ECO:0000313" key="2">
    <source>
        <dbReference type="EMBL" id="RNE99025.1"/>
    </source>
</evidence>
<dbReference type="EMBL" id="MKGL01000416">
    <property type="protein sequence ID" value="RNE99025.1"/>
    <property type="molecule type" value="Genomic_DNA"/>
</dbReference>